<keyword evidence="2" id="KW-1185">Reference proteome</keyword>
<proteinExistence type="predicted"/>
<evidence type="ECO:0000313" key="2">
    <source>
        <dbReference type="Proteomes" id="UP000091820"/>
    </source>
</evidence>
<sequence length="473" mass="54933">MGKSKKNVKNVPKDDKENIGINVTTKSLWKLIEKILKKRQYGRITYLFTKAREAEQNISILAEISMDIYHKICLEYLSEKNHQENLTLYNCAEELLMIVATYAPGEKIISSLQDITQNTKSENILMSTLKALLARYNYEKSTTQLTWILHCLTIRLNSLPMPDFLSQGYDNAQKCLLEQNDQIKALLRHYAIVIDFYKPLLESACKYPLYVKQGFGVFRNREENVRKVMTLFLLSLLGKPFNLLNLSKSEGGKFGGTNTCTLNCAASITRAITQSVGDPYFFLIEMEEKLRFNFNPCGRTIYPIFSICFRRELIYMAQEEVKRNALVPYEAHGTYYYMLLVEGISKEKIYLVYNPLFILEACLYLAFQMLCNSEPNLYEKAIKLIEHVLKQLGNEDIPATFVEVDIYNAFVLRLWNAAVDSPLVHLRKMGFRLLYNLIMHFDDKSQALLTKFCRFHKDMIEWFDDINSFGDDI</sequence>
<dbReference type="PANTHER" id="PTHR15430:SF1">
    <property type="entry name" value="GLOMULIN"/>
    <property type="match status" value="1"/>
</dbReference>
<accession>A0A1A9WI58</accession>
<dbReference type="InterPro" id="IPR019516">
    <property type="entry name" value="Glomulin/ALF4"/>
</dbReference>
<dbReference type="VEuPathDB" id="VectorBase:GBRI020669"/>
<dbReference type="Proteomes" id="UP000091820">
    <property type="component" value="Unassembled WGS sequence"/>
</dbReference>
<reference evidence="1" key="2">
    <citation type="submission" date="2020-05" db="UniProtKB">
        <authorList>
            <consortium name="EnsemblMetazoa"/>
        </authorList>
    </citation>
    <scope>IDENTIFICATION</scope>
    <source>
        <strain evidence="1">IAEA</strain>
    </source>
</reference>
<dbReference type="PANTHER" id="PTHR15430">
    <property type="entry name" value="GLOMULIN"/>
    <property type="match status" value="1"/>
</dbReference>
<dbReference type="SUPFAM" id="SSF48371">
    <property type="entry name" value="ARM repeat"/>
    <property type="match status" value="1"/>
</dbReference>
<dbReference type="GO" id="GO:0005737">
    <property type="term" value="C:cytoplasm"/>
    <property type="evidence" value="ECO:0007669"/>
    <property type="project" value="TreeGrafter"/>
</dbReference>
<organism evidence="1 2">
    <name type="scientific">Glossina brevipalpis</name>
    <dbReference type="NCBI Taxonomy" id="37001"/>
    <lineage>
        <taxon>Eukaryota</taxon>
        <taxon>Metazoa</taxon>
        <taxon>Ecdysozoa</taxon>
        <taxon>Arthropoda</taxon>
        <taxon>Hexapoda</taxon>
        <taxon>Insecta</taxon>
        <taxon>Pterygota</taxon>
        <taxon>Neoptera</taxon>
        <taxon>Endopterygota</taxon>
        <taxon>Diptera</taxon>
        <taxon>Brachycera</taxon>
        <taxon>Muscomorpha</taxon>
        <taxon>Hippoboscoidea</taxon>
        <taxon>Glossinidae</taxon>
        <taxon>Glossina</taxon>
    </lineage>
</organism>
<reference evidence="2" key="1">
    <citation type="submission" date="2014-03" db="EMBL/GenBank/DDBJ databases">
        <authorList>
            <person name="Aksoy S."/>
            <person name="Warren W."/>
            <person name="Wilson R.K."/>
        </authorList>
    </citation>
    <scope>NUCLEOTIDE SEQUENCE [LARGE SCALE GENOMIC DNA]</scope>
    <source>
        <strain evidence="2">IAEA</strain>
    </source>
</reference>
<dbReference type="STRING" id="37001.A0A1A9WI58"/>
<dbReference type="EnsemblMetazoa" id="GBRI020669-RA">
    <property type="protein sequence ID" value="GBRI020669-PA"/>
    <property type="gene ID" value="GBRI020669"/>
</dbReference>
<name>A0A1A9WI58_9MUSC</name>
<evidence type="ECO:0000313" key="1">
    <source>
        <dbReference type="EnsemblMetazoa" id="GBRI020669-PA"/>
    </source>
</evidence>
<dbReference type="InterPro" id="IPR016024">
    <property type="entry name" value="ARM-type_fold"/>
</dbReference>
<protein>
    <submittedName>
        <fullName evidence="1">Uncharacterized protein</fullName>
    </submittedName>
</protein>
<dbReference type="AlphaFoldDB" id="A0A1A9WI58"/>
<dbReference type="GO" id="GO:0055105">
    <property type="term" value="F:ubiquitin-protein transferase inhibitor activity"/>
    <property type="evidence" value="ECO:0007669"/>
    <property type="project" value="TreeGrafter"/>
</dbReference>